<evidence type="ECO:0000256" key="1">
    <source>
        <dbReference type="SAM" id="Phobius"/>
    </source>
</evidence>
<dbReference type="Proteomes" id="UP000005723">
    <property type="component" value="Unassembled WGS sequence"/>
</dbReference>
<keyword evidence="3" id="KW-1185">Reference proteome</keyword>
<evidence type="ECO:0000313" key="2">
    <source>
        <dbReference type="EMBL" id="EFE97685.1"/>
    </source>
</evidence>
<keyword evidence="1" id="KW-0812">Transmembrane</keyword>
<name>D4DXE2_SEROD</name>
<proteinExistence type="predicted"/>
<reference evidence="2 3" key="1">
    <citation type="submission" date="2010-01" db="EMBL/GenBank/DDBJ databases">
        <authorList>
            <person name="Muzny D."/>
            <person name="Qin X."/>
            <person name="Deng J."/>
            <person name="Jiang H."/>
            <person name="Liu Y."/>
            <person name="Qu J."/>
            <person name="Song X.-Z."/>
            <person name="Zhang L."/>
            <person name="Thornton R."/>
            <person name="Coyle M."/>
            <person name="Francisco L."/>
            <person name="Jackson L."/>
            <person name="Javaid M."/>
            <person name="Korchina V."/>
            <person name="Kovar C."/>
            <person name="Mata R."/>
            <person name="Mathew T."/>
            <person name="Ngo R."/>
            <person name="Nguyen L."/>
            <person name="Nguyen N."/>
            <person name="Okwuonu G."/>
            <person name="Ongeri F."/>
            <person name="Pham C."/>
            <person name="Simmons D."/>
            <person name="Wilczek-Boney K."/>
            <person name="Hale W."/>
            <person name="Jakkamsetti A."/>
            <person name="Pham P."/>
            <person name="Ruth R."/>
            <person name="San Lucas F."/>
            <person name="Warren J."/>
            <person name="Zhang J."/>
            <person name="Zhao Z."/>
            <person name="Zhou C."/>
            <person name="Zhu D."/>
            <person name="Lee S."/>
            <person name="Bess C."/>
            <person name="Blankenburg K."/>
            <person name="Forbes L."/>
            <person name="Fu Q."/>
            <person name="Gubbala S."/>
            <person name="Hirani K."/>
            <person name="Jayaseelan J.C."/>
            <person name="Lara F."/>
            <person name="Munidasa M."/>
            <person name="Palculict T."/>
            <person name="Patil S."/>
            <person name="Pu L.-L."/>
            <person name="Saada N."/>
            <person name="Tang L."/>
            <person name="Weissenberger G."/>
            <person name="Zhu Y."/>
            <person name="Hemphill L."/>
            <person name="Shang Y."/>
            <person name="Youmans B."/>
            <person name="Ayvaz T."/>
            <person name="Ross M."/>
            <person name="Santibanez J."/>
            <person name="Aqrawi P."/>
            <person name="Gross S."/>
            <person name="Joshi V."/>
            <person name="Fowler G."/>
            <person name="Nazareth L."/>
            <person name="Reid J."/>
            <person name="Worley K."/>
            <person name="Petrosino J."/>
            <person name="Highlander S."/>
            <person name="Gibbs R."/>
        </authorList>
    </citation>
    <scope>NUCLEOTIDE SEQUENCE [LARGE SCALE GENOMIC DNA]</scope>
    <source>
        <strain evidence="2 3">DSM 4582</strain>
    </source>
</reference>
<sequence length="39" mass="4482">MIDCNIVVWPFYVLIYGFCAGLIAQPGHWTVNTQKQEII</sequence>
<dbReference type="AlphaFoldDB" id="D4DXE2"/>
<gene>
    <name evidence="2" type="ORF">HMPREF0758_0592</name>
</gene>
<comment type="caution">
    <text evidence="2">The sequence shown here is derived from an EMBL/GenBank/DDBJ whole genome shotgun (WGS) entry which is preliminary data.</text>
</comment>
<dbReference type="EMBL" id="ADBY01000015">
    <property type="protein sequence ID" value="EFE97685.1"/>
    <property type="molecule type" value="Genomic_DNA"/>
</dbReference>
<keyword evidence="1" id="KW-0472">Membrane</keyword>
<keyword evidence="1" id="KW-1133">Transmembrane helix</keyword>
<dbReference type="HOGENOM" id="CLU_3316849_0_0_6"/>
<dbReference type="STRING" id="667129.HMPREF0758_0592"/>
<evidence type="ECO:0000313" key="3">
    <source>
        <dbReference type="Proteomes" id="UP000005723"/>
    </source>
</evidence>
<accession>D4DXE2</accession>
<feature type="transmembrane region" description="Helical" evidence="1">
    <location>
        <begin position="6"/>
        <end position="24"/>
    </location>
</feature>
<organism evidence="2 3">
    <name type="scientific">Serratia odorifera DSM 4582</name>
    <dbReference type="NCBI Taxonomy" id="667129"/>
    <lineage>
        <taxon>Bacteria</taxon>
        <taxon>Pseudomonadati</taxon>
        <taxon>Pseudomonadota</taxon>
        <taxon>Gammaproteobacteria</taxon>
        <taxon>Enterobacterales</taxon>
        <taxon>Yersiniaceae</taxon>
        <taxon>Serratia</taxon>
    </lineage>
</organism>
<protein>
    <submittedName>
        <fullName evidence="2">Uncharacterized protein</fullName>
    </submittedName>
</protein>